<dbReference type="GO" id="GO:0007034">
    <property type="term" value="P:vacuolar transport"/>
    <property type="evidence" value="ECO:0007669"/>
    <property type="project" value="InterPro"/>
</dbReference>
<dbReference type="EMBL" id="JANBTX010000179">
    <property type="protein sequence ID" value="KAJ2684934.1"/>
    <property type="molecule type" value="Genomic_DNA"/>
</dbReference>
<sequence length="499" mass="54791">MESFLATVAELNSPDQRAFLYSDLDRQKVDNPDGYKEAVEFWTRLLSRACQRGLLSTTAPRDSATDSDNESEEEDVLGRIRNAPVDMPSVLTVDRRLLTLRLVFRGDTPMGLDSVLDEMLRTGVLVPTDDFFAPPLRRWANWLATRLLPRGIASRGPSAVLVATRSLPEVAARVLAAHRSRVSCPLTDNIMSVDEFRRAYYRALVPDESSKSKYTAMNITDAHILLKHLVDARHAVTSAQLTAHPPTSSSAAGHEARGTDLVKFATTAASLAITDTDFATYQVLCTHRLLAQQVSALETRIAELDAQVREALRRQQRPIAAARLRLKRHIESNVLTKRMAALETVEHVVLQLQQTSTDIQLMQTLSAGTLALRALNNEAKEIDPDKVADAWEEEAAHAAELGAALEDTQAVVLPDDLDVEAELEALIAIESAKDTESKDTESKDTESKDTESKDTEPVDDAVDALADSIGKVEITAKDPDAISNDEQQEEESKVAVPAE</sequence>
<evidence type="ECO:0000313" key="4">
    <source>
        <dbReference type="Proteomes" id="UP001151516"/>
    </source>
</evidence>
<feature type="compositionally biased region" description="Acidic residues" evidence="2">
    <location>
        <begin position="65"/>
        <end position="75"/>
    </location>
</feature>
<organism evidence="3 4">
    <name type="scientific">Coemansia spiralis</name>
    <dbReference type="NCBI Taxonomy" id="417178"/>
    <lineage>
        <taxon>Eukaryota</taxon>
        <taxon>Fungi</taxon>
        <taxon>Fungi incertae sedis</taxon>
        <taxon>Zoopagomycota</taxon>
        <taxon>Kickxellomycotina</taxon>
        <taxon>Kickxellomycetes</taxon>
        <taxon>Kickxellales</taxon>
        <taxon>Kickxellaceae</taxon>
        <taxon>Coemansia</taxon>
    </lineage>
</organism>
<gene>
    <name evidence="3" type="ORF">IWW39_004601</name>
</gene>
<feature type="region of interest" description="Disordered" evidence="2">
    <location>
        <begin position="430"/>
        <end position="499"/>
    </location>
</feature>
<feature type="coiled-coil region" evidence="1">
    <location>
        <begin position="287"/>
        <end position="314"/>
    </location>
</feature>
<proteinExistence type="predicted"/>
<dbReference type="Proteomes" id="UP001151516">
    <property type="component" value="Unassembled WGS sequence"/>
</dbReference>
<feature type="region of interest" description="Disordered" evidence="2">
    <location>
        <begin position="57"/>
        <end position="78"/>
    </location>
</feature>
<feature type="compositionally biased region" description="Basic and acidic residues" evidence="2">
    <location>
        <begin position="431"/>
        <end position="456"/>
    </location>
</feature>
<evidence type="ECO:0000256" key="1">
    <source>
        <dbReference type="SAM" id="Coils"/>
    </source>
</evidence>
<dbReference type="AlphaFoldDB" id="A0A9W8L3H4"/>
<dbReference type="OrthoDB" id="10250120at2759"/>
<dbReference type="InterPro" id="IPR005024">
    <property type="entry name" value="Snf7_fam"/>
</dbReference>
<evidence type="ECO:0000256" key="2">
    <source>
        <dbReference type="SAM" id="MobiDB-lite"/>
    </source>
</evidence>
<protein>
    <recommendedName>
        <fullName evidence="5">Charged multivesicular body protein 7</fullName>
    </recommendedName>
</protein>
<accession>A0A9W8L3H4</accession>
<name>A0A9W8L3H4_9FUNG</name>
<reference evidence="3" key="1">
    <citation type="submission" date="2022-07" db="EMBL/GenBank/DDBJ databases">
        <title>Phylogenomic reconstructions and comparative analyses of Kickxellomycotina fungi.</title>
        <authorList>
            <person name="Reynolds N.K."/>
            <person name="Stajich J.E."/>
            <person name="Barry K."/>
            <person name="Grigoriev I.V."/>
            <person name="Crous P."/>
            <person name="Smith M.E."/>
        </authorList>
    </citation>
    <scope>NUCLEOTIDE SEQUENCE</scope>
    <source>
        <strain evidence="3">CBS 109367</strain>
    </source>
</reference>
<dbReference type="Pfam" id="PF03357">
    <property type="entry name" value="Snf7"/>
    <property type="match status" value="1"/>
</dbReference>
<keyword evidence="4" id="KW-1185">Reference proteome</keyword>
<keyword evidence="1" id="KW-0175">Coiled coil</keyword>
<comment type="caution">
    <text evidence="3">The sequence shown here is derived from an EMBL/GenBank/DDBJ whole genome shotgun (WGS) entry which is preliminary data.</text>
</comment>
<evidence type="ECO:0000313" key="3">
    <source>
        <dbReference type="EMBL" id="KAJ2684934.1"/>
    </source>
</evidence>
<evidence type="ECO:0008006" key="5">
    <source>
        <dbReference type="Google" id="ProtNLM"/>
    </source>
</evidence>